<feature type="domain" description="Autophagy-related protein 16" evidence="5">
    <location>
        <begin position="46"/>
        <end position="124"/>
    </location>
</feature>
<evidence type="ECO:0000259" key="5">
    <source>
        <dbReference type="Pfam" id="PF08614"/>
    </source>
</evidence>
<dbReference type="Gene3D" id="1.20.5.170">
    <property type="match status" value="1"/>
</dbReference>
<dbReference type="EMBL" id="LT598465">
    <property type="protein sequence ID" value="SCU90480.1"/>
    <property type="molecule type" value="Genomic_DNA"/>
</dbReference>
<dbReference type="OrthoDB" id="8949486at2759"/>
<protein>
    <submittedName>
        <fullName evidence="6">LAMI_0E02256g1_1</fullName>
    </submittedName>
</protein>
<dbReference type="STRING" id="1230905.A0A1G4JJ18"/>
<keyword evidence="4" id="KW-0175">Coiled coil</keyword>
<dbReference type="GO" id="GO:0034045">
    <property type="term" value="C:phagophore assembly site membrane"/>
    <property type="evidence" value="ECO:0007669"/>
    <property type="project" value="UniProtKB-SubCell"/>
</dbReference>
<evidence type="ECO:0000256" key="2">
    <source>
        <dbReference type="ARBA" id="ARBA00005331"/>
    </source>
</evidence>
<evidence type="ECO:0000256" key="1">
    <source>
        <dbReference type="ARBA" id="ARBA00004623"/>
    </source>
</evidence>
<comment type="subcellular location">
    <subcellularLocation>
        <location evidence="1">Preautophagosomal structure membrane</location>
        <topology evidence="1">Peripheral membrane protein</topology>
    </subcellularLocation>
</comment>
<evidence type="ECO:0000256" key="3">
    <source>
        <dbReference type="ARBA" id="ARBA00023006"/>
    </source>
</evidence>
<keyword evidence="3" id="KW-0072">Autophagy</keyword>
<accession>A0A1G4JJ18</accession>
<proteinExistence type="inferred from homology"/>
<gene>
    <name evidence="6" type="ORF">LAMI_0E02256G</name>
</gene>
<feature type="coiled-coil region" evidence="4">
    <location>
        <begin position="42"/>
        <end position="111"/>
    </location>
</feature>
<organism evidence="6 7">
    <name type="scientific">Lachancea mirantina</name>
    <dbReference type="NCBI Taxonomy" id="1230905"/>
    <lineage>
        <taxon>Eukaryota</taxon>
        <taxon>Fungi</taxon>
        <taxon>Dikarya</taxon>
        <taxon>Ascomycota</taxon>
        <taxon>Saccharomycotina</taxon>
        <taxon>Saccharomycetes</taxon>
        <taxon>Saccharomycetales</taxon>
        <taxon>Saccharomycetaceae</taxon>
        <taxon>Lachancea</taxon>
    </lineage>
</organism>
<sequence length="128" mass="14851">MDVEVANKELIKQLVERDRVEQNFSALFQSPVVEINSSLETASPLNETIKRLKRELKSKTDEVVKAREILLIKNRDSERLRDEIISLDIENNVLREQLEKVTSEYDALVTRWLEKAQQEADNLNEGLS</sequence>
<comment type="similarity">
    <text evidence="2">Belongs to the ATG16 family.</text>
</comment>
<evidence type="ECO:0000256" key="4">
    <source>
        <dbReference type="SAM" id="Coils"/>
    </source>
</evidence>
<evidence type="ECO:0000313" key="6">
    <source>
        <dbReference type="EMBL" id="SCU90480.1"/>
    </source>
</evidence>
<keyword evidence="7" id="KW-1185">Reference proteome</keyword>
<dbReference type="GO" id="GO:0006914">
    <property type="term" value="P:autophagy"/>
    <property type="evidence" value="ECO:0007669"/>
    <property type="project" value="UniProtKB-KW"/>
</dbReference>
<reference evidence="6 7" key="1">
    <citation type="submission" date="2016-03" db="EMBL/GenBank/DDBJ databases">
        <authorList>
            <person name="Devillers H."/>
        </authorList>
    </citation>
    <scope>NUCLEOTIDE SEQUENCE [LARGE SCALE GENOMIC DNA]</scope>
    <source>
        <strain evidence="6">CBS 11717</strain>
    </source>
</reference>
<dbReference type="Pfam" id="PF08614">
    <property type="entry name" value="ATG16"/>
    <property type="match status" value="1"/>
</dbReference>
<dbReference type="CDD" id="cd22887">
    <property type="entry name" value="Atg16_CCD"/>
    <property type="match status" value="1"/>
</dbReference>
<dbReference type="Proteomes" id="UP000191024">
    <property type="component" value="Chromosome E"/>
</dbReference>
<name>A0A1G4JJ18_9SACH</name>
<dbReference type="InterPro" id="IPR013923">
    <property type="entry name" value="Autophagy-rel_prot_16_dom"/>
</dbReference>
<evidence type="ECO:0000313" key="7">
    <source>
        <dbReference type="Proteomes" id="UP000191024"/>
    </source>
</evidence>
<dbReference type="AlphaFoldDB" id="A0A1G4JJ18"/>